<accession>A0A2G8SLR2</accession>
<dbReference type="PANTHER" id="PTHR37783:SF1">
    <property type="entry name" value="MEMBRANE PROTEIN, PUTATIVE (AFU_ORTHOLOGUE AFUA_1G04315)-RELATED"/>
    <property type="match status" value="1"/>
</dbReference>
<dbReference type="Pfam" id="PF10615">
    <property type="entry name" value="DUF2470"/>
    <property type="match status" value="1"/>
</dbReference>
<proteinExistence type="predicted"/>
<gene>
    <name evidence="3" type="ORF">GSI_03453</name>
</gene>
<protein>
    <recommendedName>
        <fullName evidence="2">DUF2470 domain-containing protein</fullName>
    </recommendedName>
</protein>
<dbReference type="OrthoDB" id="5553410at2759"/>
<feature type="transmembrane region" description="Helical" evidence="1">
    <location>
        <begin position="157"/>
        <end position="177"/>
    </location>
</feature>
<dbReference type="EMBL" id="AYKW01000005">
    <property type="protein sequence ID" value="PIL34673.1"/>
    <property type="molecule type" value="Genomic_DNA"/>
</dbReference>
<evidence type="ECO:0000259" key="2">
    <source>
        <dbReference type="Pfam" id="PF10615"/>
    </source>
</evidence>
<name>A0A2G8SLR2_9APHY</name>
<feature type="domain" description="DUF2470" evidence="2">
    <location>
        <begin position="12"/>
        <end position="87"/>
    </location>
</feature>
<dbReference type="Pfam" id="PF14934">
    <property type="entry name" value="TMEM254"/>
    <property type="match status" value="1"/>
</dbReference>
<feature type="transmembrane region" description="Helical" evidence="1">
    <location>
        <begin position="184"/>
        <end position="203"/>
    </location>
</feature>
<dbReference type="AlphaFoldDB" id="A0A2G8SLR2"/>
<evidence type="ECO:0000313" key="4">
    <source>
        <dbReference type="Proteomes" id="UP000230002"/>
    </source>
</evidence>
<dbReference type="PANTHER" id="PTHR37783">
    <property type="entry name" value="MEMBRANE PROTEIN, PUTATIVE (AFU_ORTHOLOGUE AFUA_1G04315)-RELATED"/>
    <property type="match status" value="1"/>
</dbReference>
<evidence type="ECO:0000313" key="3">
    <source>
        <dbReference type="EMBL" id="PIL34673.1"/>
    </source>
</evidence>
<dbReference type="InterPro" id="IPR037119">
    <property type="entry name" value="Haem_oxidase_HugZ-like_sf"/>
</dbReference>
<keyword evidence="1" id="KW-0812">Transmembrane</keyword>
<feature type="transmembrane region" description="Helical" evidence="1">
    <location>
        <begin position="106"/>
        <end position="127"/>
    </location>
</feature>
<evidence type="ECO:0000256" key="1">
    <source>
        <dbReference type="SAM" id="Phobius"/>
    </source>
</evidence>
<organism evidence="3 4">
    <name type="scientific">Ganoderma sinense ZZ0214-1</name>
    <dbReference type="NCBI Taxonomy" id="1077348"/>
    <lineage>
        <taxon>Eukaryota</taxon>
        <taxon>Fungi</taxon>
        <taxon>Dikarya</taxon>
        <taxon>Basidiomycota</taxon>
        <taxon>Agaricomycotina</taxon>
        <taxon>Agaricomycetes</taxon>
        <taxon>Polyporales</taxon>
        <taxon>Polyporaceae</taxon>
        <taxon>Ganoderma</taxon>
    </lineage>
</organism>
<dbReference type="Gene3D" id="3.20.180.10">
    <property type="entry name" value="PNP-oxidase-like"/>
    <property type="match status" value="1"/>
</dbReference>
<keyword evidence="4" id="KW-1185">Reference proteome</keyword>
<reference evidence="3 4" key="1">
    <citation type="journal article" date="2015" name="Sci. Rep.">
        <title>Chromosome-level genome map provides insights into diverse defense mechanisms in the medicinal fungus Ganoderma sinense.</title>
        <authorList>
            <person name="Zhu Y."/>
            <person name="Xu J."/>
            <person name="Sun C."/>
            <person name="Zhou S."/>
            <person name="Xu H."/>
            <person name="Nelson D.R."/>
            <person name="Qian J."/>
            <person name="Song J."/>
            <person name="Luo H."/>
            <person name="Xiang L."/>
            <person name="Li Y."/>
            <person name="Xu Z."/>
            <person name="Ji A."/>
            <person name="Wang L."/>
            <person name="Lu S."/>
            <person name="Hayward A."/>
            <person name="Sun W."/>
            <person name="Li X."/>
            <person name="Schwartz D.C."/>
            <person name="Wang Y."/>
            <person name="Chen S."/>
        </authorList>
    </citation>
    <scope>NUCLEOTIDE SEQUENCE [LARGE SCALE GENOMIC DNA]</scope>
    <source>
        <strain evidence="3 4">ZZ0214-1</strain>
    </source>
</reference>
<dbReference type="InterPro" id="IPR028110">
    <property type="entry name" value="TMEM254"/>
</dbReference>
<comment type="caution">
    <text evidence="3">The sequence shown here is derived from an EMBL/GenBank/DDBJ whole genome shotgun (WGS) entry which is preliminary data.</text>
</comment>
<dbReference type="STRING" id="1077348.A0A2G8SLR2"/>
<sequence length="221" mass="24736">MSKDPVAEKSGFLCMYMSNHPDTLVSYVRYWGKVKEQVATAKLVAIDTKGMNLTYQPKGSTASKDVRVEFDPPLAGYEEVKPRLMEMKAVAEEQLGMVKAPQVTSFVFHPHMFTTLAALGFLVYSTYAPSMQHTEYAHLFAPGNVVLSFFPPWMTQFAWGLLAFCHGFESLYVATLCRKHQTGLIVGLQYWVSAVLVGFPTILSLRKQIQEARIASILKGQ</sequence>
<keyword evidence="1" id="KW-0472">Membrane</keyword>
<keyword evidence="1" id="KW-1133">Transmembrane helix</keyword>
<dbReference type="Proteomes" id="UP000230002">
    <property type="component" value="Unassembled WGS sequence"/>
</dbReference>
<dbReference type="InterPro" id="IPR019595">
    <property type="entry name" value="DUF2470"/>
</dbReference>